<dbReference type="SUPFAM" id="SSF55718">
    <property type="entry name" value="SCP-like"/>
    <property type="match status" value="1"/>
</dbReference>
<evidence type="ECO:0000313" key="5">
    <source>
        <dbReference type="EMBL" id="GAA3233631.1"/>
    </source>
</evidence>
<dbReference type="InterPro" id="IPR036390">
    <property type="entry name" value="WH_DNA-bd_sf"/>
</dbReference>
<dbReference type="EMBL" id="BAAAUV010000025">
    <property type="protein sequence ID" value="GAA3233631.1"/>
    <property type="molecule type" value="Genomic_DNA"/>
</dbReference>
<dbReference type="PROSITE" id="PS51118">
    <property type="entry name" value="HTH_HXLR"/>
    <property type="match status" value="1"/>
</dbReference>
<reference evidence="6" key="1">
    <citation type="journal article" date="2019" name="Int. J. Syst. Evol. Microbiol.">
        <title>The Global Catalogue of Microorganisms (GCM) 10K type strain sequencing project: providing services to taxonomists for standard genome sequencing and annotation.</title>
        <authorList>
            <consortium name="The Broad Institute Genomics Platform"/>
            <consortium name="The Broad Institute Genome Sequencing Center for Infectious Disease"/>
            <person name="Wu L."/>
            <person name="Ma J."/>
        </authorList>
    </citation>
    <scope>NUCLEOTIDE SEQUENCE [LARGE SCALE GENOMIC DNA]</scope>
    <source>
        <strain evidence="6">JCM 9377</strain>
    </source>
</reference>
<dbReference type="InterPro" id="IPR036527">
    <property type="entry name" value="SCP2_sterol-bd_dom_sf"/>
</dbReference>
<sequence>MAGKRSYQDPCGIARALDLVGERWALLVVRELLYGARRFSDLHRTLPSLSQNVLSTRLRELEEAGVVHRPYYGPPVGVHLYELTERGRGLEDVLVALARWGSLAPLPGEGELSAAALVLALRTTFRAADAPDADILLDLGEGRFHVRIRAGECTVAAAAPETRADAVLRTSPAVLRDLVFAAGDVPGASGLGIEGDAGLATRFLGWFPRPG</sequence>
<dbReference type="InterPro" id="IPR036388">
    <property type="entry name" value="WH-like_DNA-bd_sf"/>
</dbReference>
<evidence type="ECO:0000256" key="2">
    <source>
        <dbReference type="ARBA" id="ARBA00023125"/>
    </source>
</evidence>
<feature type="domain" description="HTH hxlR-type" evidence="4">
    <location>
        <begin position="11"/>
        <end position="109"/>
    </location>
</feature>
<keyword evidence="3" id="KW-0804">Transcription</keyword>
<dbReference type="RefSeq" id="WP_344836232.1">
    <property type="nucleotide sequence ID" value="NZ_BAAAUV010000025.1"/>
</dbReference>
<keyword evidence="2" id="KW-0238">DNA-binding</keyword>
<organism evidence="5 6">
    <name type="scientific">Actinocorallia longicatena</name>
    <dbReference type="NCBI Taxonomy" id="111803"/>
    <lineage>
        <taxon>Bacteria</taxon>
        <taxon>Bacillati</taxon>
        <taxon>Actinomycetota</taxon>
        <taxon>Actinomycetes</taxon>
        <taxon>Streptosporangiales</taxon>
        <taxon>Thermomonosporaceae</taxon>
        <taxon>Actinocorallia</taxon>
    </lineage>
</organism>
<proteinExistence type="predicted"/>
<dbReference type="InterPro" id="IPR002577">
    <property type="entry name" value="HTH_HxlR"/>
</dbReference>
<dbReference type="Gene3D" id="1.10.10.10">
    <property type="entry name" value="Winged helix-like DNA-binding domain superfamily/Winged helix DNA-binding domain"/>
    <property type="match status" value="1"/>
</dbReference>
<protein>
    <submittedName>
        <fullName evidence="5">Winged helix-turn-helix transcriptional regulator</fullName>
    </submittedName>
</protein>
<accession>A0ABP6QK13</accession>
<dbReference type="PANTHER" id="PTHR33204:SF18">
    <property type="entry name" value="TRANSCRIPTIONAL REGULATORY PROTEIN"/>
    <property type="match status" value="1"/>
</dbReference>
<evidence type="ECO:0000256" key="1">
    <source>
        <dbReference type="ARBA" id="ARBA00023015"/>
    </source>
</evidence>
<evidence type="ECO:0000259" key="4">
    <source>
        <dbReference type="PROSITE" id="PS51118"/>
    </source>
</evidence>
<evidence type="ECO:0000313" key="6">
    <source>
        <dbReference type="Proteomes" id="UP001501237"/>
    </source>
</evidence>
<dbReference type="PANTHER" id="PTHR33204">
    <property type="entry name" value="TRANSCRIPTIONAL REGULATOR, MARR FAMILY"/>
    <property type="match status" value="1"/>
</dbReference>
<dbReference type="Gene3D" id="3.30.1050.10">
    <property type="entry name" value="SCP2 sterol-binding domain"/>
    <property type="match status" value="1"/>
</dbReference>
<gene>
    <name evidence="5" type="ORF">GCM10010468_66280</name>
</gene>
<dbReference type="Pfam" id="PF01638">
    <property type="entry name" value="HxlR"/>
    <property type="match status" value="1"/>
</dbReference>
<evidence type="ECO:0000256" key="3">
    <source>
        <dbReference type="ARBA" id="ARBA00023163"/>
    </source>
</evidence>
<name>A0ABP6QK13_9ACTN</name>
<comment type="caution">
    <text evidence="5">The sequence shown here is derived from an EMBL/GenBank/DDBJ whole genome shotgun (WGS) entry which is preliminary data.</text>
</comment>
<dbReference type="SUPFAM" id="SSF46785">
    <property type="entry name" value="Winged helix' DNA-binding domain"/>
    <property type="match status" value="1"/>
</dbReference>
<keyword evidence="1" id="KW-0805">Transcription regulation</keyword>
<dbReference type="Proteomes" id="UP001501237">
    <property type="component" value="Unassembled WGS sequence"/>
</dbReference>
<keyword evidence="6" id="KW-1185">Reference proteome</keyword>